<dbReference type="Pfam" id="PF05970">
    <property type="entry name" value="PIF1"/>
    <property type="match status" value="1"/>
</dbReference>
<dbReference type="InterPro" id="IPR027417">
    <property type="entry name" value="P-loop_NTPase"/>
</dbReference>
<dbReference type="EMBL" id="CAJNOJ010001061">
    <property type="protein sequence ID" value="CAF1540843.1"/>
    <property type="molecule type" value="Genomic_DNA"/>
</dbReference>
<dbReference type="GO" id="GO:0005524">
    <property type="term" value="F:ATP binding"/>
    <property type="evidence" value="ECO:0007669"/>
    <property type="project" value="UniProtKB-KW"/>
</dbReference>
<evidence type="ECO:0000256" key="1">
    <source>
        <dbReference type="RuleBase" id="RU363044"/>
    </source>
</evidence>
<dbReference type="CDD" id="cd18809">
    <property type="entry name" value="SF1_C_RecD"/>
    <property type="match status" value="2"/>
</dbReference>
<dbReference type="EC" id="5.6.2.3" evidence="1"/>
<evidence type="ECO:0000259" key="3">
    <source>
        <dbReference type="Pfam" id="PF05970"/>
    </source>
</evidence>
<keyword evidence="1" id="KW-0227">DNA damage</keyword>
<keyword evidence="1" id="KW-0347">Helicase</keyword>
<comment type="similarity">
    <text evidence="1">Belongs to the helicase family.</text>
</comment>
<reference evidence="5" key="1">
    <citation type="submission" date="2021-02" db="EMBL/GenBank/DDBJ databases">
        <authorList>
            <person name="Nowell W R."/>
        </authorList>
    </citation>
    <scope>NUCLEOTIDE SEQUENCE</scope>
</reference>
<evidence type="ECO:0000256" key="2">
    <source>
        <dbReference type="SAM" id="MobiDB-lite"/>
    </source>
</evidence>
<dbReference type="Gene3D" id="3.40.50.300">
    <property type="entry name" value="P-loop containing nucleotide triphosphate hydrolases"/>
    <property type="match status" value="1"/>
</dbReference>
<protein>
    <recommendedName>
        <fullName evidence="1">ATP-dependent DNA helicase</fullName>
        <ecNumber evidence="1">5.6.2.3</ecNumber>
    </recommendedName>
</protein>
<comment type="catalytic activity">
    <reaction evidence="1">
        <text>ATP + H2O = ADP + phosphate + H(+)</text>
        <dbReference type="Rhea" id="RHEA:13065"/>
        <dbReference type="ChEBI" id="CHEBI:15377"/>
        <dbReference type="ChEBI" id="CHEBI:15378"/>
        <dbReference type="ChEBI" id="CHEBI:30616"/>
        <dbReference type="ChEBI" id="CHEBI:43474"/>
        <dbReference type="ChEBI" id="CHEBI:456216"/>
        <dbReference type="EC" id="5.6.2.3"/>
    </reaction>
</comment>
<feature type="region of interest" description="Disordered" evidence="2">
    <location>
        <begin position="64"/>
        <end position="84"/>
    </location>
</feature>
<dbReference type="InterPro" id="IPR025476">
    <property type="entry name" value="Helitron_helicase-like"/>
</dbReference>
<evidence type="ECO:0000259" key="4">
    <source>
        <dbReference type="Pfam" id="PF14214"/>
    </source>
</evidence>
<gene>
    <name evidence="5" type="ORF">EDS130_LOCUS45307</name>
</gene>
<dbReference type="GO" id="GO:0000723">
    <property type="term" value="P:telomere maintenance"/>
    <property type="evidence" value="ECO:0007669"/>
    <property type="project" value="InterPro"/>
</dbReference>
<proteinExistence type="inferred from homology"/>
<evidence type="ECO:0000313" key="5">
    <source>
        <dbReference type="EMBL" id="CAF1540843.1"/>
    </source>
</evidence>
<feature type="domain" description="DNA helicase Pif1-like DEAD-box helicase" evidence="3">
    <location>
        <begin position="1285"/>
        <end position="1453"/>
    </location>
</feature>
<keyword evidence="1" id="KW-0378">Hydrolase</keyword>
<dbReference type="GO" id="GO:0006310">
    <property type="term" value="P:DNA recombination"/>
    <property type="evidence" value="ECO:0007669"/>
    <property type="project" value="UniProtKB-KW"/>
</dbReference>
<accession>A0A815WA27</accession>
<comment type="caution">
    <text evidence="5">The sequence shown here is derived from an EMBL/GenBank/DDBJ whole genome shotgun (WGS) entry which is preliminary data.</text>
</comment>
<evidence type="ECO:0000313" key="6">
    <source>
        <dbReference type="Proteomes" id="UP000663852"/>
    </source>
</evidence>
<comment type="cofactor">
    <cofactor evidence="1">
        <name>Mg(2+)</name>
        <dbReference type="ChEBI" id="CHEBI:18420"/>
    </cofactor>
</comment>
<dbReference type="PANTHER" id="PTHR47642">
    <property type="entry name" value="ATP-DEPENDENT DNA HELICASE"/>
    <property type="match status" value="1"/>
</dbReference>
<dbReference type="InterPro" id="IPR010285">
    <property type="entry name" value="DNA_helicase_pif1-like_DEAD"/>
</dbReference>
<dbReference type="Pfam" id="PF14214">
    <property type="entry name" value="Helitron_like_N"/>
    <property type="match status" value="1"/>
</dbReference>
<organism evidence="5 6">
    <name type="scientific">Adineta ricciae</name>
    <name type="common">Rotifer</name>
    <dbReference type="NCBI Taxonomy" id="249248"/>
    <lineage>
        <taxon>Eukaryota</taxon>
        <taxon>Metazoa</taxon>
        <taxon>Spiralia</taxon>
        <taxon>Gnathifera</taxon>
        <taxon>Rotifera</taxon>
        <taxon>Eurotatoria</taxon>
        <taxon>Bdelloidea</taxon>
        <taxon>Adinetida</taxon>
        <taxon>Adinetidae</taxon>
        <taxon>Adineta</taxon>
    </lineage>
</organism>
<dbReference type="Proteomes" id="UP000663852">
    <property type="component" value="Unassembled WGS sequence"/>
</dbReference>
<keyword evidence="1" id="KW-0067">ATP-binding</keyword>
<feature type="domain" description="Helitron helicase-like" evidence="4">
    <location>
        <begin position="190"/>
        <end position="403"/>
    </location>
</feature>
<feature type="region of interest" description="Disordered" evidence="2">
    <location>
        <begin position="971"/>
        <end position="990"/>
    </location>
</feature>
<dbReference type="InterPro" id="IPR051055">
    <property type="entry name" value="PIF1_helicase"/>
</dbReference>
<dbReference type="GO" id="GO:0006281">
    <property type="term" value="P:DNA repair"/>
    <property type="evidence" value="ECO:0007669"/>
    <property type="project" value="UniProtKB-KW"/>
</dbReference>
<name>A0A815WA27_ADIRI</name>
<dbReference type="SUPFAM" id="SSF52540">
    <property type="entry name" value="P-loop containing nucleoside triphosphate hydrolases"/>
    <property type="match status" value="3"/>
</dbReference>
<dbReference type="GO" id="GO:0043139">
    <property type="term" value="F:5'-3' DNA helicase activity"/>
    <property type="evidence" value="ECO:0007669"/>
    <property type="project" value="UniProtKB-EC"/>
</dbReference>
<sequence>MPNIVTSLPLDVDDLSDTLKIIFIGAHTPDRVQLLNEANITKLPEDDVPESIWTTLERIENTHDGNAERTGFTDDPLSRAVDHNEKNTENICGINPSAVLDANGTMVSSEDIGVHLLRKVHKGLTNVSSDMLSKSNEDEDDVYMIPRSNMPINDCFNPELFLGLYPTLFPYGYGAPQDSSRPVAVTLEQHIRYLLAYDDQRFEKHHSFMFVIFNIMQRRQACWNATLMASRPYFQNAANDLQTLTSGEIEAALMAISKNTFSAVENPRINMIMRQIKTVGGNVMGSAYSRAALRTQIHALIFNQGLPSIFMTINPADIHSRVTLYFAGVDLDLDKIIPETIPSTYERAQIVASHPVATARFFNVLISSILKCMIEKGVLGPIKAYFGTVENQGRGSLHLHILMWLDHGLTPSQLKKSVQNEDFRRGLLKYLEDIIKQDLILGQRQLPASESSVNESGSIKLVPSIMPTPKPSMPDFVFKFKDDIVQLVKAHNIHHHTATCYKYSKKSDNPVCRMRMPRRIQDTSSINVESGEIKLKRLHETINNFNEYIISACRSNMDIKYIFSGSDAKALVYYITDYVTKSSLSFHDTFSLVLKAVQSFEKQKISTDVNVSVEEKSRRLVLRCYNTLASQQELSGVQVASYLMGWPDHYTTHDFVNLFLIGIENYLQSTLLEARIKEQRQTTKSSVNESGSLKLVSSIMPTPKPSMPDFVFKFKDDIVQLVKAHNIHHHTATCYKYSKKSDNPVCRMRMPRRIQDASSINVESGEIKLKRLHETINNFNEYIISACRSNMDIKYIFSGSDAKALVYYITDYVTKSSLSFHDTFSLVLKAVQSFEKQKISTDVNVNVEEKSRRLVLRCYNTLASQQELSGVQVASYLMGWPDHYTTHDFVNLFLIGIENYLQSTLLEARIKEQRQATNTADADTDENWFEVEEQFLIQPTDTANNLYRKKLIDAKDRKILEALLRSESIQAKKIQRGRPPSERETFQVGHPQSASHLNIKRIKTVVPVLLGAPIPRKDREDTSERYCRSILTLFLPWRTFQDLCHVDQSWEEAFNGHQEKISPSSWEIINNIQLLQECKTDRDEHLQQVIEAVQTETSGNEYYSHHVESDSEDENTEVLDILEAIDITDIPVVNGNTNKVEHTYFEKIVKAVDRANRFANIQNSHVNATNRFTYLSKVDKEILYDHEHIVPATSELIQLNNTWQRKIKEQKERIRNACIGERLQEDHIENTDNADNGLVPPIEDNISSDLNNNNETYSSTNIIPATKIAVPNEITRENIAAQFTLNKNQKAAFMIITGHLDGLDVLNEGDKQQQLIMCVPGCGGTGKSQLIRAVTAYFTQTNRTHKLRKLAPTSVAAAEIEGMTIHSFLGEGRNRKSKSKAMNRPGQITLENAWRFVEYLILDEMSMVGLSLLARLNKLVATAKHCDPMSTMGGINIIFFGDYIQYSPVFDKPLYYNFTSAMNDGTQKSRRIPTENDIQQRSARALVLQINCVVMLEEQMRTKDLAYRALLNRVRYGEGTYEDWQLLRTRVIGIELHISLNDPPWNEAPILVYRNELRTELNNRAVINKAYEMGRVPTVVIATDTIKAKKHVDLPDLKKRLLALPDNKTEHLPGYLPLVPGMPVLLQENIACELGLSNATQGIFRELIYDHMSERTTGSNEEAFTSDTVFIRNAQYALVEIAKSKISQLDSLEPLVVPIPVIEKTFDVDLEKLYSDKGAAMKLFKNRKIKASVSVKRKALPLIPAYSITTHKSQGQTLPKIVIDLNMPPGTVEVASAYVPLSRVQRLSDLVILQDFSMPVLLQENIACELGLSNGAQGIFRELIYHRVSEPTTGTNEEAFTPDTVFIRNAQYALVEIAKSKISKLGSLEPLVVPIPIIEKTFDVDLEKLYSDKGAMMKLFKDRKLKASISVKRKALPLIPAYSITTHKSQGQTLPKIVIDLNMPPGMVEVASAYVPLSRVQRLSDLVILQDFSIDALRVKPSKGQIAELNRLATIFERTKQHYSHYFA</sequence>
<keyword evidence="1" id="KW-0234">DNA repair</keyword>
<dbReference type="OrthoDB" id="10058342at2759"/>
<keyword evidence="1" id="KW-0547">Nucleotide-binding</keyword>
<dbReference type="GO" id="GO:0016787">
    <property type="term" value="F:hydrolase activity"/>
    <property type="evidence" value="ECO:0007669"/>
    <property type="project" value="UniProtKB-KW"/>
</dbReference>
<keyword evidence="1" id="KW-0233">DNA recombination</keyword>